<evidence type="ECO:0000313" key="1">
    <source>
        <dbReference type="EMBL" id="CAG6016063.1"/>
    </source>
</evidence>
<proteinExistence type="predicted"/>
<dbReference type="Proteomes" id="UP000677803">
    <property type="component" value="Unassembled WGS sequence"/>
</dbReference>
<reference evidence="1" key="1">
    <citation type="submission" date="2021-05" db="EMBL/GenBank/DDBJ databases">
        <authorList>
            <person name="Tigano A."/>
        </authorList>
    </citation>
    <scope>NUCLEOTIDE SEQUENCE</scope>
</reference>
<name>A0A8S4BPY6_9TELE</name>
<sequence length="113" mass="13031">MVSFEIIIQKKLAIVCYLESLSCKGKHYLSYGTKCNLVDAWRIKHSRGKQYTWARMKDEAEGGAIDLLWPILRDAISAIETPWENDQRLQDCGVVGHKRFLVPIDTRNLKPLQ</sequence>
<keyword evidence="2" id="KW-1185">Reference proteome</keyword>
<organism evidence="1 2">
    <name type="scientific">Menidia menidia</name>
    <name type="common">Atlantic silverside</name>
    <dbReference type="NCBI Taxonomy" id="238744"/>
    <lineage>
        <taxon>Eukaryota</taxon>
        <taxon>Metazoa</taxon>
        <taxon>Chordata</taxon>
        <taxon>Craniata</taxon>
        <taxon>Vertebrata</taxon>
        <taxon>Euteleostomi</taxon>
        <taxon>Actinopterygii</taxon>
        <taxon>Neopterygii</taxon>
        <taxon>Teleostei</taxon>
        <taxon>Neoteleostei</taxon>
        <taxon>Acanthomorphata</taxon>
        <taxon>Ovalentaria</taxon>
        <taxon>Atherinomorphae</taxon>
        <taxon>Atheriniformes</taxon>
        <taxon>Atherinopsidae</taxon>
        <taxon>Menidiinae</taxon>
        <taxon>Menidia</taxon>
    </lineage>
</organism>
<protein>
    <submittedName>
        <fullName evidence="1">(Atlantic silverside) hypothetical protein</fullName>
    </submittedName>
</protein>
<dbReference type="AlphaFoldDB" id="A0A8S4BPY6"/>
<gene>
    <name evidence="1" type="ORF">MMEN_LOCUS20033</name>
</gene>
<comment type="caution">
    <text evidence="1">The sequence shown here is derived from an EMBL/GenBank/DDBJ whole genome shotgun (WGS) entry which is preliminary data.</text>
</comment>
<accession>A0A8S4BPY6</accession>
<dbReference type="EMBL" id="CAJRST010038888">
    <property type="protein sequence ID" value="CAG6016063.1"/>
    <property type="molecule type" value="Genomic_DNA"/>
</dbReference>
<evidence type="ECO:0000313" key="2">
    <source>
        <dbReference type="Proteomes" id="UP000677803"/>
    </source>
</evidence>